<feature type="transmembrane region" description="Helical" evidence="1">
    <location>
        <begin position="87"/>
        <end position="112"/>
    </location>
</feature>
<proteinExistence type="predicted"/>
<evidence type="ECO:0000259" key="2">
    <source>
        <dbReference type="Pfam" id="PF20151"/>
    </source>
</evidence>
<dbReference type="Pfam" id="PF20151">
    <property type="entry name" value="DUF6533"/>
    <property type="match status" value="1"/>
</dbReference>
<name>A0A9P6CWR6_9AGAR</name>
<evidence type="ECO:0000313" key="4">
    <source>
        <dbReference type="Proteomes" id="UP000807469"/>
    </source>
</evidence>
<reference evidence="3" key="1">
    <citation type="submission" date="2020-11" db="EMBL/GenBank/DDBJ databases">
        <authorList>
            <consortium name="DOE Joint Genome Institute"/>
            <person name="Ahrendt S."/>
            <person name="Riley R."/>
            <person name="Andreopoulos W."/>
            <person name="Labutti K."/>
            <person name="Pangilinan J."/>
            <person name="Ruiz-Duenas F.J."/>
            <person name="Barrasa J.M."/>
            <person name="Sanchez-Garcia M."/>
            <person name="Camarero S."/>
            <person name="Miyauchi S."/>
            <person name="Serrano A."/>
            <person name="Linde D."/>
            <person name="Babiker R."/>
            <person name="Drula E."/>
            <person name="Ayuso-Fernandez I."/>
            <person name="Pacheco R."/>
            <person name="Padilla G."/>
            <person name="Ferreira P."/>
            <person name="Barriuso J."/>
            <person name="Kellner H."/>
            <person name="Castanera R."/>
            <person name="Alfaro M."/>
            <person name="Ramirez L."/>
            <person name="Pisabarro A.G."/>
            <person name="Kuo A."/>
            <person name="Tritt A."/>
            <person name="Lipzen A."/>
            <person name="He G."/>
            <person name="Yan M."/>
            <person name="Ng V."/>
            <person name="Cullen D."/>
            <person name="Martin F."/>
            <person name="Rosso M.-N."/>
            <person name="Henrissat B."/>
            <person name="Hibbett D."/>
            <person name="Martinez A.T."/>
            <person name="Grigoriev I.V."/>
        </authorList>
    </citation>
    <scope>NUCLEOTIDE SEQUENCE</scope>
    <source>
        <strain evidence="3">CIRM-BRFM 674</strain>
    </source>
</reference>
<feature type="transmembrane region" description="Helical" evidence="1">
    <location>
        <begin position="12"/>
        <end position="31"/>
    </location>
</feature>
<dbReference type="InterPro" id="IPR045340">
    <property type="entry name" value="DUF6533"/>
</dbReference>
<feature type="transmembrane region" description="Helical" evidence="1">
    <location>
        <begin position="205"/>
        <end position="226"/>
    </location>
</feature>
<accession>A0A9P6CWR6</accession>
<feature type="transmembrane region" description="Helical" evidence="1">
    <location>
        <begin position="52"/>
        <end position="75"/>
    </location>
</feature>
<evidence type="ECO:0000313" key="3">
    <source>
        <dbReference type="EMBL" id="KAF9475915.1"/>
    </source>
</evidence>
<feature type="domain" description="DUF6533" evidence="2">
    <location>
        <begin position="20"/>
        <end position="65"/>
    </location>
</feature>
<keyword evidence="4" id="KW-1185">Reference proteome</keyword>
<dbReference type="Proteomes" id="UP000807469">
    <property type="component" value="Unassembled WGS sequence"/>
</dbReference>
<evidence type="ECO:0000256" key="1">
    <source>
        <dbReference type="SAM" id="Phobius"/>
    </source>
</evidence>
<sequence length="338" mass="37892">MSSAEQALATGAQHLLAGKYFQVAAFVMLLYDHALTISDEVERVWKKRISGGSLLFLLNRYVTPLQFIIIIDAFNDPRWPKSVCSRFVVFEGASTVVLVAICQLIMILRVYALYHRSSVILGVLMTLWTAQITVSAIGLHTGITVPLPPQLVGCILTGDGPIFPCIWVAPLVTDTCIFGLTIWRTHRYIRDSGKAPTLYLFVRDGSAYFAAIFMANFLNTMMYFLATEDLKAIGASFSQLITALMVSRLYLNLRQNHSEFSELPYDEETIDGVELRVRSRRNRGQSFLTQTIADLAEDLDSGYYPDRDDKNSGDDKGTIVIMSSMSLRRKLDHIPNNV</sequence>
<dbReference type="AlphaFoldDB" id="A0A9P6CWR6"/>
<feature type="transmembrane region" description="Helical" evidence="1">
    <location>
        <begin position="161"/>
        <end position="184"/>
    </location>
</feature>
<keyword evidence="1" id="KW-1133">Transmembrane helix</keyword>
<dbReference type="EMBL" id="MU155314">
    <property type="protein sequence ID" value="KAF9475915.1"/>
    <property type="molecule type" value="Genomic_DNA"/>
</dbReference>
<keyword evidence="1" id="KW-0812">Transmembrane</keyword>
<feature type="transmembrane region" description="Helical" evidence="1">
    <location>
        <begin position="232"/>
        <end position="251"/>
    </location>
</feature>
<comment type="caution">
    <text evidence="3">The sequence shown here is derived from an EMBL/GenBank/DDBJ whole genome shotgun (WGS) entry which is preliminary data.</text>
</comment>
<feature type="transmembrane region" description="Helical" evidence="1">
    <location>
        <begin position="119"/>
        <end position="141"/>
    </location>
</feature>
<gene>
    <name evidence="3" type="ORF">BDN70DRAFT_883128</name>
</gene>
<protein>
    <recommendedName>
        <fullName evidence="2">DUF6533 domain-containing protein</fullName>
    </recommendedName>
</protein>
<keyword evidence="1" id="KW-0472">Membrane</keyword>
<organism evidence="3 4">
    <name type="scientific">Pholiota conissans</name>
    <dbReference type="NCBI Taxonomy" id="109636"/>
    <lineage>
        <taxon>Eukaryota</taxon>
        <taxon>Fungi</taxon>
        <taxon>Dikarya</taxon>
        <taxon>Basidiomycota</taxon>
        <taxon>Agaricomycotina</taxon>
        <taxon>Agaricomycetes</taxon>
        <taxon>Agaricomycetidae</taxon>
        <taxon>Agaricales</taxon>
        <taxon>Agaricineae</taxon>
        <taxon>Strophariaceae</taxon>
        <taxon>Pholiota</taxon>
    </lineage>
</organism>
<dbReference type="OrthoDB" id="3242376at2759"/>